<dbReference type="NCBIfam" id="NF003372">
    <property type="entry name" value="PRK04447.1-5"/>
    <property type="match status" value="1"/>
</dbReference>
<dbReference type="PANTHER" id="PTHR38811">
    <property type="match status" value="1"/>
</dbReference>
<dbReference type="Pfam" id="PF02277">
    <property type="entry name" value="DBI_PRT"/>
    <property type="match status" value="1"/>
</dbReference>
<evidence type="ECO:0000256" key="1">
    <source>
        <dbReference type="HAMAP-Rule" id="MF_01086"/>
    </source>
</evidence>
<comment type="caution">
    <text evidence="2">The sequence shown here is derived from an EMBL/GenBank/DDBJ whole genome shotgun (WGS) entry which is preliminary data.</text>
</comment>
<proteinExistence type="inferred from homology"/>
<sequence length="365" mass="39178">MKEVLPGIRALGDLEAAEKVVKRCSGGSTVMVCVIGSTEISRVPGISAAGKTPESTFHTPAGDVELIYYDRIINAEEVPQNPVGAPSPAVITKAVVNLASIPFLTVDAGAAVKPACPYIDLGGEVARDFREGPALSEETYDRLLEFGKTLGKELTRDVDFLTVGESVPGGTTTAMAVMTALGYETSEKFASSSHDSPHDIKERVVKEGLEAQGVEPGDLDAHEAIRRFGDPMMPAVVGIIYGSRTPVLLAGGTQMAPILAYLAEEGQLDPERVFVGTTKYVVEDEDSDIESLFRQVGDYVLFSADPGFSESKFRGFRLYEEGYVKEGVGAGGAQVAAALKTKGEITPKDVLRECERVYERWMDKF</sequence>
<dbReference type="GeneID" id="1477527"/>
<dbReference type="AlphaFoldDB" id="A0A832TI60"/>
<gene>
    <name evidence="2" type="ORF">HA336_05310</name>
</gene>
<organism evidence="2 3">
    <name type="scientific">Methanopyrus kandleri</name>
    <dbReference type="NCBI Taxonomy" id="2320"/>
    <lineage>
        <taxon>Archaea</taxon>
        <taxon>Methanobacteriati</taxon>
        <taxon>Methanobacteriota</taxon>
        <taxon>Methanomada group</taxon>
        <taxon>Methanopyri</taxon>
        <taxon>Methanopyrales</taxon>
        <taxon>Methanopyraceae</taxon>
        <taxon>Methanopyrus</taxon>
    </lineage>
</organism>
<dbReference type="InterPro" id="IPR002805">
    <property type="entry name" value="Nict_dMeBzImd_PRibTrfase_arc"/>
</dbReference>
<dbReference type="Gene3D" id="3.40.50.10210">
    <property type="match status" value="1"/>
</dbReference>
<dbReference type="NCBIfam" id="TIGR00303">
    <property type="entry name" value="nicotinate mononucleotide-dependent phosphoribosyltransferase CobT"/>
    <property type="match status" value="1"/>
</dbReference>
<comment type="similarity">
    <text evidence="1">Belongs to the UPF0284 family.</text>
</comment>
<dbReference type="PANTHER" id="PTHR38811:SF1">
    <property type="entry name" value="UPF0284 PROTEIN SLL1500"/>
    <property type="match status" value="1"/>
</dbReference>
<evidence type="ECO:0000313" key="3">
    <source>
        <dbReference type="Proteomes" id="UP000619545"/>
    </source>
</evidence>
<dbReference type="GO" id="GO:0008939">
    <property type="term" value="F:nicotinate-nucleotide-dimethylbenzimidazole phosphoribosyltransferase activity"/>
    <property type="evidence" value="ECO:0007669"/>
    <property type="project" value="InterPro"/>
</dbReference>
<dbReference type="RefSeq" id="WP_158295868.1">
    <property type="nucleotide sequence ID" value="NZ_DUJS01000004.1"/>
</dbReference>
<dbReference type="CDD" id="cd02439">
    <property type="entry name" value="DMB-PRT_CobT"/>
    <property type="match status" value="1"/>
</dbReference>
<dbReference type="InterPro" id="IPR036087">
    <property type="entry name" value="Nict_dMeBzImd_PRibTrfase_sf"/>
</dbReference>
<protein>
    <recommendedName>
        <fullName evidence="1">UPF0284 protein HA336_05310</fullName>
    </recommendedName>
</protein>
<dbReference type="EMBL" id="DUJS01000004">
    <property type="protein sequence ID" value="HII70633.1"/>
    <property type="molecule type" value="Genomic_DNA"/>
</dbReference>
<dbReference type="InterPro" id="IPR003200">
    <property type="entry name" value="Nict_dMeBzImd_PRibTrfase"/>
</dbReference>
<name>A0A832TI60_9EURY</name>
<dbReference type="HAMAP" id="MF_01086">
    <property type="entry name" value="UPF0284"/>
    <property type="match status" value="1"/>
</dbReference>
<dbReference type="Proteomes" id="UP000619545">
    <property type="component" value="Unassembled WGS sequence"/>
</dbReference>
<evidence type="ECO:0000313" key="2">
    <source>
        <dbReference type="EMBL" id="HII70633.1"/>
    </source>
</evidence>
<dbReference type="SUPFAM" id="SSF52733">
    <property type="entry name" value="Nicotinate mononucleotide:5,6-dimethylbenzimidazole phosphoribosyltransferase (CobT)"/>
    <property type="match status" value="1"/>
</dbReference>
<accession>A0A832TI60</accession>
<reference evidence="2" key="1">
    <citation type="journal article" date="2020" name="bioRxiv">
        <title>A rank-normalized archaeal taxonomy based on genome phylogeny resolves widespread incomplete and uneven classifications.</title>
        <authorList>
            <person name="Rinke C."/>
            <person name="Chuvochina M."/>
            <person name="Mussig A.J."/>
            <person name="Chaumeil P.-A."/>
            <person name="Waite D.W."/>
            <person name="Whitman W.B."/>
            <person name="Parks D.H."/>
            <person name="Hugenholtz P."/>
        </authorList>
    </citation>
    <scope>NUCLEOTIDE SEQUENCE</scope>
    <source>
        <strain evidence="2">UBA8853</strain>
    </source>
</reference>